<keyword evidence="2" id="KW-0812">Transmembrane</keyword>
<accession>A0A2T7ETJ5</accession>
<dbReference type="EMBL" id="CM009750">
    <property type="protein sequence ID" value="PUZ71148.1"/>
    <property type="molecule type" value="Genomic_DNA"/>
</dbReference>
<evidence type="ECO:0000256" key="1">
    <source>
        <dbReference type="SAM" id="MobiDB-lite"/>
    </source>
</evidence>
<name>A0A2T7ETJ5_9POAL</name>
<evidence type="ECO:0008006" key="5">
    <source>
        <dbReference type="Google" id="ProtNLM"/>
    </source>
</evidence>
<feature type="region of interest" description="Disordered" evidence="1">
    <location>
        <begin position="105"/>
        <end position="152"/>
    </location>
</feature>
<keyword evidence="2" id="KW-1133">Transmembrane helix</keyword>
<evidence type="ECO:0000256" key="2">
    <source>
        <dbReference type="SAM" id="Phobius"/>
    </source>
</evidence>
<reference evidence="3 4" key="1">
    <citation type="submission" date="2018-04" db="EMBL/GenBank/DDBJ databases">
        <title>WGS assembly of Panicum hallii var. hallii HAL2.</title>
        <authorList>
            <person name="Lovell J."/>
            <person name="Jenkins J."/>
            <person name="Lowry D."/>
            <person name="Mamidi S."/>
            <person name="Sreedasyam A."/>
            <person name="Weng X."/>
            <person name="Barry K."/>
            <person name="Bonette J."/>
            <person name="Campitelli B."/>
            <person name="Daum C."/>
            <person name="Gordon S."/>
            <person name="Gould B."/>
            <person name="Lipzen A."/>
            <person name="MacQueen A."/>
            <person name="Palacio-Mejia J."/>
            <person name="Plott C."/>
            <person name="Shakirov E."/>
            <person name="Shu S."/>
            <person name="Yoshinaga Y."/>
            <person name="Zane M."/>
            <person name="Rokhsar D."/>
            <person name="Grimwood J."/>
            <person name="Schmutz J."/>
            <person name="Juenger T."/>
        </authorList>
    </citation>
    <scope>NUCLEOTIDE SEQUENCE [LARGE SCALE GENOMIC DNA]</scope>
    <source>
        <strain evidence="4">cv. HAL2</strain>
    </source>
</reference>
<keyword evidence="2" id="KW-0472">Membrane</keyword>
<keyword evidence="4" id="KW-1185">Reference proteome</keyword>
<feature type="transmembrane region" description="Helical" evidence="2">
    <location>
        <begin position="20"/>
        <end position="42"/>
    </location>
</feature>
<dbReference type="Proteomes" id="UP000244336">
    <property type="component" value="Chromosome 2"/>
</dbReference>
<dbReference type="Gramene" id="PUZ71148">
    <property type="protein sequence ID" value="PUZ71148"/>
    <property type="gene ID" value="GQ55_2G291000"/>
</dbReference>
<feature type="compositionally biased region" description="Basic and acidic residues" evidence="1">
    <location>
        <begin position="122"/>
        <end position="135"/>
    </location>
</feature>
<evidence type="ECO:0000313" key="3">
    <source>
        <dbReference type="EMBL" id="PUZ71148.1"/>
    </source>
</evidence>
<feature type="transmembrane region" description="Helical" evidence="2">
    <location>
        <begin position="48"/>
        <end position="72"/>
    </location>
</feature>
<organism evidence="3 4">
    <name type="scientific">Panicum hallii var. hallii</name>
    <dbReference type="NCBI Taxonomy" id="1504633"/>
    <lineage>
        <taxon>Eukaryota</taxon>
        <taxon>Viridiplantae</taxon>
        <taxon>Streptophyta</taxon>
        <taxon>Embryophyta</taxon>
        <taxon>Tracheophyta</taxon>
        <taxon>Spermatophyta</taxon>
        <taxon>Magnoliopsida</taxon>
        <taxon>Liliopsida</taxon>
        <taxon>Poales</taxon>
        <taxon>Poaceae</taxon>
        <taxon>PACMAD clade</taxon>
        <taxon>Panicoideae</taxon>
        <taxon>Panicodae</taxon>
        <taxon>Paniceae</taxon>
        <taxon>Panicinae</taxon>
        <taxon>Panicum</taxon>
        <taxon>Panicum sect. Panicum</taxon>
    </lineage>
</organism>
<gene>
    <name evidence="3" type="ORF">GQ55_2G291000</name>
</gene>
<evidence type="ECO:0000313" key="4">
    <source>
        <dbReference type="Proteomes" id="UP000244336"/>
    </source>
</evidence>
<dbReference type="AlphaFoldDB" id="A0A2T7ETJ5"/>
<protein>
    <recommendedName>
        <fullName evidence="5">Transmembrane protein</fullName>
    </recommendedName>
</protein>
<proteinExistence type="predicted"/>
<dbReference type="OrthoDB" id="696246at2759"/>
<sequence>MSSSLLAGGTTKTTATRSLFALVLRAWSLCVLLVATAALLLVSPAAVVILLPAACMAASACLLCATAARILLPFFVPLADQQARDEPRSGVPELSKEDCVEVDRAEAPGGGFDDDDASSAEEGPRGERHEQERLRRLGFSSSDQESSSDDPCDEERRRRFYFVDTGSYYRTFYDLLAFWRSMERGDQRGVRNTQYIR</sequence>